<keyword evidence="1" id="KW-0732">Signal</keyword>
<dbReference type="EMBL" id="JASSZA010000267">
    <property type="protein sequence ID" value="KAK2081406.1"/>
    <property type="molecule type" value="Genomic_DNA"/>
</dbReference>
<evidence type="ECO:0000313" key="3">
    <source>
        <dbReference type="Proteomes" id="UP001266305"/>
    </source>
</evidence>
<dbReference type="Proteomes" id="UP001266305">
    <property type="component" value="Unassembled WGS sequence"/>
</dbReference>
<feature type="non-terminal residue" evidence="2">
    <location>
        <position position="1"/>
    </location>
</feature>
<evidence type="ECO:0000313" key="2">
    <source>
        <dbReference type="EMBL" id="KAK2081406.1"/>
    </source>
</evidence>
<gene>
    <name evidence="2" type="ORF">P7K49_040628</name>
</gene>
<feature type="signal peptide" evidence="1">
    <location>
        <begin position="1"/>
        <end position="17"/>
    </location>
</feature>
<evidence type="ECO:0000256" key="1">
    <source>
        <dbReference type="SAM" id="SignalP"/>
    </source>
</evidence>
<proteinExistence type="predicted"/>
<reference evidence="2 3" key="1">
    <citation type="submission" date="2023-05" db="EMBL/GenBank/DDBJ databases">
        <title>B98-5 Cell Line De Novo Hybrid Assembly: An Optical Mapping Approach.</title>
        <authorList>
            <person name="Kananen K."/>
            <person name="Auerbach J.A."/>
            <person name="Kautto E."/>
            <person name="Blachly J.S."/>
        </authorList>
    </citation>
    <scope>NUCLEOTIDE SEQUENCE [LARGE SCALE GENOMIC DNA]</scope>
    <source>
        <strain evidence="2">B95-8</strain>
        <tissue evidence="2">Cell line</tissue>
    </source>
</reference>
<comment type="caution">
    <text evidence="2">The sequence shown here is derived from an EMBL/GenBank/DDBJ whole genome shotgun (WGS) entry which is preliminary data.</text>
</comment>
<name>A0ABQ9T9K0_SAGOE</name>
<keyword evidence="3" id="KW-1185">Reference proteome</keyword>
<feature type="chain" id="PRO_5045521114" evidence="1">
    <location>
        <begin position="18"/>
        <end position="74"/>
    </location>
</feature>
<sequence>GSLFTICLPRLCPAIAGSPCYCCPVPLRCSAQLRESLCYSRLPRQWQAASALVGTSVGADCVHSGGCPSPTGLH</sequence>
<feature type="non-terminal residue" evidence="2">
    <location>
        <position position="74"/>
    </location>
</feature>
<organism evidence="2 3">
    <name type="scientific">Saguinus oedipus</name>
    <name type="common">Cotton-top tamarin</name>
    <name type="synonym">Oedipomidas oedipus</name>
    <dbReference type="NCBI Taxonomy" id="9490"/>
    <lineage>
        <taxon>Eukaryota</taxon>
        <taxon>Metazoa</taxon>
        <taxon>Chordata</taxon>
        <taxon>Craniata</taxon>
        <taxon>Vertebrata</taxon>
        <taxon>Euteleostomi</taxon>
        <taxon>Mammalia</taxon>
        <taxon>Eutheria</taxon>
        <taxon>Euarchontoglires</taxon>
        <taxon>Primates</taxon>
        <taxon>Haplorrhini</taxon>
        <taxon>Platyrrhini</taxon>
        <taxon>Cebidae</taxon>
        <taxon>Callitrichinae</taxon>
        <taxon>Saguinus</taxon>
    </lineage>
</organism>
<accession>A0ABQ9T9K0</accession>
<protein>
    <submittedName>
        <fullName evidence="2">Uncharacterized protein</fullName>
    </submittedName>
</protein>